<name>A0A8H6YA81_9AGAR</name>
<dbReference type="Pfam" id="PF12937">
    <property type="entry name" value="F-box-like"/>
    <property type="match status" value="1"/>
</dbReference>
<evidence type="ECO:0000313" key="3">
    <source>
        <dbReference type="EMBL" id="KAF7354727.1"/>
    </source>
</evidence>
<dbReference type="InterPro" id="IPR036047">
    <property type="entry name" value="F-box-like_dom_sf"/>
</dbReference>
<sequence length="466" mass="52804">MAATPFDMRAILLEQTERTRRSSKADVERFIEESELKIASLESQIARERACLAALRHLFSPIHTLPVELLAEIFDLAIRSDARHVRDALRISQVCSYWRHVAHSTPRLWTRPMNIYIRQGRGGDGEQAYADGLKTWLQRSAPLVVPIILVVDYESSNYRLPDEFLSSAPRWRSLGLDVPTYTLLSFVEQLAEGRFDSLEELDLGLEDFAGAVSTTSISFTTVPRLRKLRINIWSEVLRTDILMPWAQLIDLTLDSFYPNITLDILAQCISLVQATVITNGWALLPAARQDILALGHLRALNLCFYGEAKHFIPILDRLAAPELEELGLDFEHMEAVMSWVQTRFTAFQLRAPQITRLKLRCSYLTSDDLRTAIHHAPSLTHLQIRSCGDCIDDDLLDVLHYKAGMSPLAPPPARFAARRHWQQLHGGYSGRNDRLAMVDRPPSSRHYRRCLAGRACNCVVASVNIS</sequence>
<dbReference type="EMBL" id="JACAZH010000011">
    <property type="protein sequence ID" value="KAF7354727.1"/>
    <property type="molecule type" value="Genomic_DNA"/>
</dbReference>
<proteinExistence type="predicted"/>
<dbReference type="OrthoDB" id="2938304at2759"/>
<dbReference type="InterPro" id="IPR001810">
    <property type="entry name" value="F-box_dom"/>
</dbReference>
<dbReference type="Proteomes" id="UP000623467">
    <property type="component" value="Unassembled WGS sequence"/>
</dbReference>
<dbReference type="SUPFAM" id="SSF52047">
    <property type="entry name" value="RNI-like"/>
    <property type="match status" value="1"/>
</dbReference>
<dbReference type="PANTHER" id="PTHR38926:SF5">
    <property type="entry name" value="F-BOX AND LEUCINE-RICH REPEAT PROTEIN 6"/>
    <property type="match status" value="1"/>
</dbReference>
<feature type="domain" description="F-box" evidence="2">
    <location>
        <begin position="63"/>
        <end position="112"/>
    </location>
</feature>
<dbReference type="Gene3D" id="1.20.1280.50">
    <property type="match status" value="1"/>
</dbReference>
<protein>
    <recommendedName>
        <fullName evidence="2">F-box domain-containing protein</fullName>
    </recommendedName>
</protein>
<dbReference type="SUPFAM" id="SSF81383">
    <property type="entry name" value="F-box domain"/>
    <property type="match status" value="1"/>
</dbReference>
<dbReference type="PANTHER" id="PTHR38926">
    <property type="entry name" value="F-BOX DOMAIN CONTAINING PROTEIN, EXPRESSED"/>
    <property type="match status" value="1"/>
</dbReference>
<reference evidence="3" key="1">
    <citation type="submission" date="2020-05" db="EMBL/GenBank/DDBJ databases">
        <title>Mycena genomes resolve the evolution of fungal bioluminescence.</title>
        <authorList>
            <person name="Tsai I.J."/>
        </authorList>
    </citation>
    <scope>NUCLEOTIDE SEQUENCE</scope>
    <source>
        <strain evidence="3">160909Yilan</strain>
    </source>
</reference>
<organism evidence="3 4">
    <name type="scientific">Mycena sanguinolenta</name>
    <dbReference type="NCBI Taxonomy" id="230812"/>
    <lineage>
        <taxon>Eukaryota</taxon>
        <taxon>Fungi</taxon>
        <taxon>Dikarya</taxon>
        <taxon>Basidiomycota</taxon>
        <taxon>Agaricomycotina</taxon>
        <taxon>Agaricomycetes</taxon>
        <taxon>Agaricomycetidae</taxon>
        <taxon>Agaricales</taxon>
        <taxon>Marasmiineae</taxon>
        <taxon>Mycenaceae</taxon>
        <taxon>Mycena</taxon>
    </lineage>
</organism>
<comment type="caution">
    <text evidence="3">The sequence shown here is derived from an EMBL/GenBank/DDBJ whole genome shotgun (WGS) entry which is preliminary data.</text>
</comment>
<feature type="coiled-coil region" evidence="1">
    <location>
        <begin position="13"/>
        <end position="51"/>
    </location>
</feature>
<dbReference type="AlphaFoldDB" id="A0A8H6YA81"/>
<dbReference type="InterPro" id="IPR032675">
    <property type="entry name" value="LRR_dom_sf"/>
</dbReference>
<keyword evidence="4" id="KW-1185">Reference proteome</keyword>
<keyword evidence="1" id="KW-0175">Coiled coil</keyword>
<accession>A0A8H6YA81</accession>
<gene>
    <name evidence="3" type="ORF">MSAN_01386700</name>
</gene>
<evidence type="ECO:0000259" key="2">
    <source>
        <dbReference type="Pfam" id="PF12937"/>
    </source>
</evidence>
<evidence type="ECO:0000313" key="4">
    <source>
        <dbReference type="Proteomes" id="UP000623467"/>
    </source>
</evidence>
<evidence type="ECO:0000256" key="1">
    <source>
        <dbReference type="SAM" id="Coils"/>
    </source>
</evidence>
<dbReference type="Gene3D" id="3.80.10.10">
    <property type="entry name" value="Ribonuclease Inhibitor"/>
    <property type="match status" value="1"/>
</dbReference>